<evidence type="ECO:0000313" key="2">
    <source>
        <dbReference type="Proteomes" id="UP000308600"/>
    </source>
</evidence>
<organism evidence="1 2">
    <name type="scientific">Pluteus cervinus</name>
    <dbReference type="NCBI Taxonomy" id="181527"/>
    <lineage>
        <taxon>Eukaryota</taxon>
        <taxon>Fungi</taxon>
        <taxon>Dikarya</taxon>
        <taxon>Basidiomycota</taxon>
        <taxon>Agaricomycotina</taxon>
        <taxon>Agaricomycetes</taxon>
        <taxon>Agaricomycetidae</taxon>
        <taxon>Agaricales</taxon>
        <taxon>Pluteineae</taxon>
        <taxon>Pluteaceae</taxon>
        <taxon>Pluteus</taxon>
    </lineage>
</organism>
<evidence type="ECO:0000313" key="1">
    <source>
        <dbReference type="EMBL" id="TFK62787.1"/>
    </source>
</evidence>
<sequence length="179" mass="20579">LRGTANKRPRQSKAVGSKYKDFENTIRSLKSKRNGLAPISRLPNELFVRIFSALQSALGRRKFYDWVVASQVSRHWRSIVLDEPLLWSRIDQISSLRQLHWAHISLERSRKCELDISIHEADPSLDHFDFILAALSQLKRIRTFDLFIDAGSYTPDSILRGLIQLLGTPAPCLQELKLD</sequence>
<proteinExistence type="predicted"/>
<accession>A0ACD3AB03</accession>
<dbReference type="Proteomes" id="UP000308600">
    <property type="component" value="Unassembled WGS sequence"/>
</dbReference>
<feature type="non-terminal residue" evidence="1">
    <location>
        <position position="179"/>
    </location>
</feature>
<keyword evidence="2" id="KW-1185">Reference proteome</keyword>
<feature type="non-terminal residue" evidence="1">
    <location>
        <position position="1"/>
    </location>
</feature>
<name>A0ACD3AB03_9AGAR</name>
<reference evidence="1 2" key="1">
    <citation type="journal article" date="2019" name="Nat. Ecol. Evol.">
        <title>Megaphylogeny resolves global patterns of mushroom evolution.</title>
        <authorList>
            <person name="Varga T."/>
            <person name="Krizsan K."/>
            <person name="Foldi C."/>
            <person name="Dima B."/>
            <person name="Sanchez-Garcia M."/>
            <person name="Sanchez-Ramirez S."/>
            <person name="Szollosi G.J."/>
            <person name="Szarkandi J.G."/>
            <person name="Papp V."/>
            <person name="Albert L."/>
            <person name="Andreopoulos W."/>
            <person name="Angelini C."/>
            <person name="Antonin V."/>
            <person name="Barry K.W."/>
            <person name="Bougher N.L."/>
            <person name="Buchanan P."/>
            <person name="Buyck B."/>
            <person name="Bense V."/>
            <person name="Catcheside P."/>
            <person name="Chovatia M."/>
            <person name="Cooper J."/>
            <person name="Damon W."/>
            <person name="Desjardin D."/>
            <person name="Finy P."/>
            <person name="Geml J."/>
            <person name="Haridas S."/>
            <person name="Hughes K."/>
            <person name="Justo A."/>
            <person name="Karasinski D."/>
            <person name="Kautmanova I."/>
            <person name="Kiss B."/>
            <person name="Kocsube S."/>
            <person name="Kotiranta H."/>
            <person name="LaButti K.M."/>
            <person name="Lechner B.E."/>
            <person name="Liimatainen K."/>
            <person name="Lipzen A."/>
            <person name="Lukacs Z."/>
            <person name="Mihaltcheva S."/>
            <person name="Morgado L.N."/>
            <person name="Niskanen T."/>
            <person name="Noordeloos M.E."/>
            <person name="Ohm R.A."/>
            <person name="Ortiz-Santana B."/>
            <person name="Ovrebo C."/>
            <person name="Racz N."/>
            <person name="Riley R."/>
            <person name="Savchenko A."/>
            <person name="Shiryaev A."/>
            <person name="Soop K."/>
            <person name="Spirin V."/>
            <person name="Szebenyi C."/>
            <person name="Tomsovsky M."/>
            <person name="Tulloss R.E."/>
            <person name="Uehling J."/>
            <person name="Grigoriev I.V."/>
            <person name="Vagvolgyi C."/>
            <person name="Papp T."/>
            <person name="Martin F.M."/>
            <person name="Miettinen O."/>
            <person name="Hibbett D.S."/>
            <person name="Nagy L.G."/>
        </authorList>
    </citation>
    <scope>NUCLEOTIDE SEQUENCE [LARGE SCALE GENOMIC DNA]</scope>
    <source>
        <strain evidence="1 2">NL-1719</strain>
    </source>
</reference>
<dbReference type="EMBL" id="ML208560">
    <property type="protein sequence ID" value="TFK62787.1"/>
    <property type="molecule type" value="Genomic_DNA"/>
</dbReference>
<gene>
    <name evidence="1" type="ORF">BDN72DRAFT_739130</name>
</gene>
<protein>
    <submittedName>
        <fullName evidence="1">Uncharacterized protein</fullName>
    </submittedName>
</protein>